<dbReference type="Pfam" id="PF00571">
    <property type="entry name" value="CBS"/>
    <property type="match status" value="2"/>
</dbReference>
<dbReference type="AlphaFoldDB" id="A0A0A8K049"/>
<dbReference type="SUPFAM" id="SSF56176">
    <property type="entry name" value="FAD-binding/transporter-associated domain-like"/>
    <property type="match status" value="1"/>
</dbReference>
<dbReference type="InterPro" id="IPR044751">
    <property type="entry name" value="Ion_transp-like_CBS"/>
</dbReference>
<gene>
    <name evidence="6" type="ORF">GL4_0713</name>
</gene>
<keyword evidence="3 4" id="KW-0129">CBS domain</keyword>
<dbReference type="Gene3D" id="3.30.465.10">
    <property type="match status" value="1"/>
</dbReference>
<dbReference type="InterPro" id="IPR036318">
    <property type="entry name" value="FAD-bd_PCMH-like_sf"/>
</dbReference>
<dbReference type="FunFam" id="3.10.580.10:FF:000002">
    <property type="entry name" value="Magnesium/cobalt efflux protein CorC"/>
    <property type="match status" value="1"/>
</dbReference>
<proteinExistence type="inferred from homology"/>
<feature type="domain" description="CBS" evidence="5">
    <location>
        <begin position="79"/>
        <end position="141"/>
    </location>
</feature>
<dbReference type="STRING" id="1384459.GL4_0713"/>
<dbReference type="CDD" id="cd04590">
    <property type="entry name" value="CBS_pair_CorC_HlyC_assoc"/>
    <property type="match status" value="1"/>
</dbReference>
<keyword evidence="2" id="KW-0677">Repeat</keyword>
<dbReference type="InterPro" id="IPR016169">
    <property type="entry name" value="FAD-bd_PCMH_sub2"/>
</dbReference>
<dbReference type="GO" id="GO:0050660">
    <property type="term" value="F:flavin adenine dinucleotide binding"/>
    <property type="evidence" value="ECO:0007669"/>
    <property type="project" value="InterPro"/>
</dbReference>
<dbReference type="PANTHER" id="PTHR22777:SF27">
    <property type="entry name" value="MAGNESIUM AND COBALT EFFLUX PROTEIN CORC"/>
    <property type="match status" value="1"/>
</dbReference>
<dbReference type="PROSITE" id="PS51371">
    <property type="entry name" value="CBS"/>
    <property type="match status" value="2"/>
</dbReference>
<comment type="similarity">
    <text evidence="1">Belongs to the UPF0053 family. Hemolysin C subfamily.</text>
</comment>
<evidence type="ECO:0000256" key="1">
    <source>
        <dbReference type="ARBA" id="ARBA00006446"/>
    </source>
</evidence>
<dbReference type="RefSeq" id="WP_045364596.1">
    <property type="nucleotide sequence ID" value="NZ_AP014648.1"/>
</dbReference>
<evidence type="ECO:0000313" key="6">
    <source>
        <dbReference type="EMBL" id="BAQ16176.1"/>
    </source>
</evidence>
<dbReference type="InterPro" id="IPR000644">
    <property type="entry name" value="CBS_dom"/>
</dbReference>
<sequence length="326" mass="36170">MSTPAPERDRDIESARAAEDESSWFERLLQTFGLNDERDLRTLIESALVKSTSDALKPQERSMMLRILRFGTLTVEDVMVPRADIVSVDDSVSIEDLLRVFRKSEHSRVPVYRETLDDPRGMIHIRDLMSWITEEANGNDDGRIDLGKVDLTRTVGSIEIARELIYVPPSMSVLDLLLKMQTAQLHLALVVDEYGGTDGLVSIEDLVEEVVGDIADEHDVEDEPMLENDPVLGLVADARLPIEELDEYLGVDLVTDEQEEDIDTLGGVVFALAGRIPARGEVVSHPCGVEFEVLDADPRRIKRVRIHLPKGHVIAADKSGATPSAS</sequence>
<dbReference type="HOGENOM" id="CLU_015237_3_1_5"/>
<evidence type="ECO:0000313" key="7">
    <source>
        <dbReference type="Proteomes" id="UP000031643"/>
    </source>
</evidence>
<dbReference type="PANTHER" id="PTHR22777">
    <property type="entry name" value="HEMOLYSIN-RELATED"/>
    <property type="match status" value="1"/>
</dbReference>
<dbReference type="SMART" id="SM00116">
    <property type="entry name" value="CBS"/>
    <property type="match status" value="2"/>
</dbReference>
<dbReference type="GO" id="GO:0005886">
    <property type="term" value="C:plasma membrane"/>
    <property type="evidence" value="ECO:0007669"/>
    <property type="project" value="TreeGrafter"/>
</dbReference>
<feature type="domain" description="CBS" evidence="5">
    <location>
        <begin position="160"/>
        <end position="220"/>
    </location>
</feature>
<reference evidence="6 7" key="1">
    <citation type="submission" date="2014-09" db="EMBL/GenBank/DDBJ databases">
        <title>Genome sequencing of Methyloceanibacter caenitepidi Gela4.</title>
        <authorList>
            <person name="Takeuchi M."/>
            <person name="Susumu S."/>
            <person name="Kamagata Y."/>
            <person name="Oshima K."/>
            <person name="Hattori M."/>
            <person name="Iwasaki W."/>
        </authorList>
    </citation>
    <scope>NUCLEOTIDE SEQUENCE [LARGE SCALE GENOMIC DNA]</scope>
    <source>
        <strain evidence="6 7">Gela4</strain>
    </source>
</reference>
<evidence type="ECO:0000256" key="2">
    <source>
        <dbReference type="ARBA" id="ARBA00022737"/>
    </source>
</evidence>
<dbReference type="Gene3D" id="3.10.580.10">
    <property type="entry name" value="CBS-domain"/>
    <property type="match status" value="1"/>
</dbReference>
<dbReference type="SMART" id="SM01091">
    <property type="entry name" value="CorC_HlyC"/>
    <property type="match status" value="1"/>
</dbReference>
<dbReference type="Proteomes" id="UP000031643">
    <property type="component" value="Chromosome"/>
</dbReference>
<dbReference type="SUPFAM" id="SSF54631">
    <property type="entry name" value="CBS-domain pair"/>
    <property type="match status" value="1"/>
</dbReference>
<evidence type="ECO:0000256" key="3">
    <source>
        <dbReference type="ARBA" id="ARBA00023122"/>
    </source>
</evidence>
<keyword evidence="7" id="KW-1185">Reference proteome</keyword>
<evidence type="ECO:0000259" key="5">
    <source>
        <dbReference type="PROSITE" id="PS51371"/>
    </source>
</evidence>
<dbReference type="KEGG" id="mcg:GL4_0713"/>
<organism evidence="6 7">
    <name type="scientific">Methyloceanibacter caenitepidi</name>
    <dbReference type="NCBI Taxonomy" id="1384459"/>
    <lineage>
        <taxon>Bacteria</taxon>
        <taxon>Pseudomonadati</taxon>
        <taxon>Pseudomonadota</taxon>
        <taxon>Alphaproteobacteria</taxon>
        <taxon>Hyphomicrobiales</taxon>
        <taxon>Hyphomicrobiaceae</taxon>
        <taxon>Methyloceanibacter</taxon>
    </lineage>
</organism>
<evidence type="ECO:0000256" key="4">
    <source>
        <dbReference type="PROSITE-ProRule" id="PRU00703"/>
    </source>
</evidence>
<dbReference type="InterPro" id="IPR046342">
    <property type="entry name" value="CBS_dom_sf"/>
</dbReference>
<accession>A0A0A8K049</accession>
<name>A0A0A8K049_9HYPH</name>
<dbReference type="OrthoDB" id="9797674at2"/>
<dbReference type="InterPro" id="IPR005170">
    <property type="entry name" value="Transptr-assoc_dom"/>
</dbReference>
<dbReference type="EMBL" id="AP014648">
    <property type="protein sequence ID" value="BAQ16176.1"/>
    <property type="molecule type" value="Genomic_DNA"/>
</dbReference>
<dbReference type="Pfam" id="PF03471">
    <property type="entry name" value="CorC_HlyC"/>
    <property type="match status" value="1"/>
</dbReference>
<protein>
    <submittedName>
        <fullName evidence="6">Magnesium and cobalt efflux protein CorC</fullName>
    </submittedName>
</protein>